<sequence length="410" mass="45010">MVRHICIGELDQTTEELSDDIAAGLAASGLVRVEPGGHGSWRLTPVGMVGAVEIQDVLLEVRPKDKVGVSQLLFLLGYARNPGFRPDDVAASSALDLWSALAESLARLCERALANGLLHGYVRVDEALRTVRGRIRITDQISQRPGMLLPLEVSYDDHTVNIAENQILRAALRLLLGLNRVEPGVRRRLAHLDRRLDGVRDLRPGAPLPAWRTSRLNERYVPALRLAEIILTHSVAETADGRVRVAAFAVNMAKVFEDFLEVALAEAASKLHIPGGRIYRQHPVSLDHPDEAAGPHRIRMYMDAVYQVPGLAPVIFDAKYKVASAGGKYANADHYQMLAYCTALAAPRAWLVYAGAGQPRSRRIVNTGVTVEEFPLDLSLHPHEVLKRVSELAELAVIPHAATEISVRSR</sequence>
<dbReference type="InterPro" id="IPR019292">
    <property type="entry name" value="McrC"/>
</dbReference>
<name>A0ABR8YGU4_9MICC</name>
<keyword evidence="2" id="KW-1185">Reference proteome</keyword>
<dbReference type="Pfam" id="PF10117">
    <property type="entry name" value="McrBC"/>
    <property type="match status" value="1"/>
</dbReference>
<keyword evidence="1" id="KW-0540">Nuclease</keyword>
<organism evidence="1 2">
    <name type="scientific">Arthrobacter pullicola</name>
    <dbReference type="NCBI Taxonomy" id="2762224"/>
    <lineage>
        <taxon>Bacteria</taxon>
        <taxon>Bacillati</taxon>
        <taxon>Actinomycetota</taxon>
        <taxon>Actinomycetes</taxon>
        <taxon>Micrococcales</taxon>
        <taxon>Micrococcaceae</taxon>
        <taxon>Arthrobacter</taxon>
    </lineage>
</organism>
<evidence type="ECO:0000313" key="2">
    <source>
        <dbReference type="Proteomes" id="UP000652763"/>
    </source>
</evidence>
<reference evidence="1 2" key="1">
    <citation type="submission" date="2020-08" db="EMBL/GenBank/DDBJ databases">
        <title>A Genomic Blueprint of the Chicken Gut Microbiome.</title>
        <authorList>
            <person name="Gilroy R."/>
            <person name="Ravi A."/>
            <person name="Getino M."/>
            <person name="Pursley I."/>
            <person name="Horton D.L."/>
            <person name="Alikhan N.-F."/>
            <person name="Baker D."/>
            <person name="Gharbi K."/>
            <person name="Hall N."/>
            <person name="Watson M."/>
            <person name="Adriaenssens E.M."/>
            <person name="Foster-Nyarko E."/>
            <person name="Jarju S."/>
            <person name="Secka A."/>
            <person name="Antonio M."/>
            <person name="Oren A."/>
            <person name="Chaudhuri R."/>
            <person name="La Ragione R.M."/>
            <person name="Hildebrand F."/>
            <person name="Pallen M.J."/>
        </authorList>
    </citation>
    <scope>NUCLEOTIDE SEQUENCE [LARGE SCALE GENOMIC DNA]</scope>
    <source>
        <strain evidence="1 2">Sa2BUA2</strain>
    </source>
</reference>
<dbReference type="PANTHER" id="PTHR38733:SF1">
    <property type="entry name" value="TYPE IV METHYL-DIRECTED RESTRICTION ENZYME ECOKMCRBC"/>
    <property type="match status" value="1"/>
</dbReference>
<gene>
    <name evidence="1" type="ORF">H9638_05975</name>
</gene>
<keyword evidence="1" id="KW-0378">Hydrolase</keyword>
<keyword evidence="1" id="KW-0255">Endonuclease</keyword>
<protein>
    <submittedName>
        <fullName evidence="1">Restriction endonuclease</fullName>
    </submittedName>
</protein>
<dbReference type="Proteomes" id="UP000652763">
    <property type="component" value="Unassembled WGS sequence"/>
</dbReference>
<evidence type="ECO:0000313" key="1">
    <source>
        <dbReference type="EMBL" id="MBD8043358.1"/>
    </source>
</evidence>
<comment type="caution">
    <text evidence="1">The sequence shown here is derived from an EMBL/GenBank/DDBJ whole genome shotgun (WGS) entry which is preliminary data.</text>
</comment>
<dbReference type="EMBL" id="JACSQC010000002">
    <property type="protein sequence ID" value="MBD8043358.1"/>
    <property type="molecule type" value="Genomic_DNA"/>
</dbReference>
<dbReference type="GO" id="GO:0004519">
    <property type="term" value="F:endonuclease activity"/>
    <property type="evidence" value="ECO:0007669"/>
    <property type="project" value="UniProtKB-KW"/>
</dbReference>
<proteinExistence type="predicted"/>
<dbReference type="PANTHER" id="PTHR38733">
    <property type="entry name" value="PROTEIN MCRC"/>
    <property type="match status" value="1"/>
</dbReference>
<accession>A0ABR8YGU4</accession>